<dbReference type="KEGG" id="ovi:T265_10059"/>
<dbReference type="RefSeq" id="XP_009174579.1">
    <property type="nucleotide sequence ID" value="XM_009176315.1"/>
</dbReference>
<evidence type="ECO:0000313" key="2">
    <source>
        <dbReference type="Proteomes" id="UP000054324"/>
    </source>
</evidence>
<dbReference type="GeneID" id="20324227"/>
<accession>A0A074Z803</accession>
<dbReference type="EMBL" id="KL596949">
    <property type="protein sequence ID" value="KER21667.1"/>
    <property type="molecule type" value="Genomic_DNA"/>
</dbReference>
<sequence length="145" mass="16522">MAKFNKAPLMNDGDGLLAYSIVQISVRIGSVGVQFITYKQRTGDYRTIKRCKLRGGQRVTWPKGVEEMKPRNLRMAEKFSMGGSSRELNLGPLLRDKKHRRSSTSTVFPQTLTAEACLSNIVPMLPHQQRHTVDETTFWIQGLQW</sequence>
<keyword evidence="2" id="KW-1185">Reference proteome</keyword>
<dbReference type="Proteomes" id="UP000054324">
    <property type="component" value="Unassembled WGS sequence"/>
</dbReference>
<name>A0A074Z803_OPIVI</name>
<gene>
    <name evidence="1" type="ORF">T265_10059</name>
</gene>
<organism evidence="1 2">
    <name type="scientific">Opisthorchis viverrini</name>
    <name type="common">Southeast Asian liver fluke</name>
    <dbReference type="NCBI Taxonomy" id="6198"/>
    <lineage>
        <taxon>Eukaryota</taxon>
        <taxon>Metazoa</taxon>
        <taxon>Spiralia</taxon>
        <taxon>Lophotrochozoa</taxon>
        <taxon>Platyhelminthes</taxon>
        <taxon>Trematoda</taxon>
        <taxon>Digenea</taxon>
        <taxon>Opisthorchiida</taxon>
        <taxon>Opisthorchiata</taxon>
        <taxon>Opisthorchiidae</taxon>
        <taxon>Opisthorchis</taxon>
    </lineage>
</organism>
<proteinExistence type="predicted"/>
<evidence type="ECO:0000313" key="1">
    <source>
        <dbReference type="EMBL" id="KER21667.1"/>
    </source>
</evidence>
<dbReference type="AlphaFoldDB" id="A0A074Z803"/>
<reference evidence="1 2" key="1">
    <citation type="submission" date="2013-11" db="EMBL/GenBank/DDBJ databases">
        <title>Opisthorchis viverrini - life in the bile duct.</title>
        <authorList>
            <person name="Young N.D."/>
            <person name="Nagarajan N."/>
            <person name="Lin S.J."/>
            <person name="Korhonen P.K."/>
            <person name="Jex A.R."/>
            <person name="Hall R.S."/>
            <person name="Safavi-Hemami H."/>
            <person name="Kaewkong W."/>
            <person name="Bertrand D."/>
            <person name="Gao S."/>
            <person name="Seet Q."/>
            <person name="Wongkham S."/>
            <person name="Teh B.T."/>
            <person name="Wongkham C."/>
            <person name="Intapan P.M."/>
            <person name="Maleewong W."/>
            <person name="Yang X."/>
            <person name="Hu M."/>
            <person name="Wang Z."/>
            <person name="Hofmann A."/>
            <person name="Sternberg P.W."/>
            <person name="Tan P."/>
            <person name="Wang J."/>
            <person name="Gasser R.B."/>
        </authorList>
    </citation>
    <scope>NUCLEOTIDE SEQUENCE [LARGE SCALE GENOMIC DNA]</scope>
</reference>
<dbReference type="CTD" id="20324227"/>
<protein>
    <submittedName>
        <fullName evidence="1">Uncharacterized protein</fullName>
    </submittedName>
</protein>